<dbReference type="InterPro" id="IPR036909">
    <property type="entry name" value="Cyt_c-like_dom_sf"/>
</dbReference>
<dbReference type="AlphaFoldDB" id="A0A1J5SVD6"/>
<organism evidence="1">
    <name type="scientific">mine drainage metagenome</name>
    <dbReference type="NCBI Taxonomy" id="410659"/>
    <lineage>
        <taxon>unclassified sequences</taxon>
        <taxon>metagenomes</taxon>
        <taxon>ecological metagenomes</taxon>
    </lineage>
</organism>
<name>A0A1J5SVD6_9ZZZZ</name>
<reference evidence="1" key="1">
    <citation type="submission" date="2016-10" db="EMBL/GenBank/DDBJ databases">
        <title>Sequence of Gallionella enrichment culture.</title>
        <authorList>
            <person name="Poehlein A."/>
            <person name="Muehling M."/>
            <person name="Daniel R."/>
        </authorList>
    </citation>
    <scope>NUCLEOTIDE SEQUENCE</scope>
</reference>
<evidence type="ECO:0008006" key="2">
    <source>
        <dbReference type="Google" id="ProtNLM"/>
    </source>
</evidence>
<proteinExistence type="predicted"/>
<accession>A0A1J5SVD6</accession>
<dbReference type="Gene3D" id="1.10.760.10">
    <property type="entry name" value="Cytochrome c-like domain"/>
    <property type="match status" value="1"/>
</dbReference>
<gene>
    <name evidence="1" type="ORF">GALL_139430</name>
</gene>
<dbReference type="SUPFAM" id="SSF46626">
    <property type="entry name" value="Cytochrome c"/>
    <property type="match status" value="1"/>
</dbReference>
<dbReference type="GO" id="GO:0020037">
    <property type="term" value="F:heme binding"/>
    <property type="evidence" value="ECO:0007669"/>
    <property type="project" value="InterPro"/>
</dbReference>
<dbReference type="GO" id="GO:0009055">
    <property type="term" value="F:electron transfer activity"/>
    <property type="evidence" value="ECO:0007669"/>
    <property type="project" value="InterPro"/>
</dbReference>
<sequence length="167" mass="18295">MPEACGFVGTTLSPMKFALIAVLAASALTLRAETGSDGRVLSAAHQARIAHFDKGPSSIDVSTYPRGAQADYRVFRERCSACHTLSRPINSDYALPNEWSLYILRMISKPGANISANDSRRIYDFLVYDSSVRKSNLLQTKLASLAPTLRSTMLVRIASVRNHYGAK</sequence>
<protein>
    <recommendedName>
        <fullName evidence="2">Cytochrome c domain-containing protein</fullName>
    </recommendedName>
</protein>
<evidence type="ECO:0000313" key="1">
    <source>
        <dbReference type="EMBL" id="OIR04006.1"/>
    </source>
</evidence>
<comment type="caution">
    <text evidence="1">The sequence shown here is derived from an EMBL/GenBank/DDBJ whole genome shotgun (WGS) entry which is preliminary data.</text>
</comment>
<dbReference type="EMBL" id="MLJW01000061">
    <property type="protein sequence ID" value="OIR04006.1"/>
    <property type="molecule type" value="Genomic_DNA"/>
</dbReference>